<evidence type="ECO:0000313" key="1">
    <source>
        <dbReference type="EMBL" id="PYI28483.1"/>
    </source>
</evidence>
<evidence type="ECO:0000313" key="2">
    <source>
        <dbReference type="Proteomes" id="UP000248817"/>
    </source>
</evidence>
<reference evidence="1 2" key="1">
    <citation type="submission" date="2018-02" db="EMBL/GenBank/DDBJ databases">
        <title>The genomes of Aspergillus section Nigri reveals drivers in fungal speciation.</title>
        <authorList>
            <consortium name="DOE Joint Genome Institute"/>
            <person name="Vesth T.C."/>
            <person name="Nybo J."/>
            <person name="Theobald S."/>
            <person name="Brandl J."/>
            <person name="Frisvad J.C."/>
            <person name="Nielsen K.F."/>
            <person name="Lyhne E.K."/>
            <person name="Kogle M.E."/>
            <person name="Kuo A."/>
            <person name="Riley R."/>
            <person name="Clum A."/>
            <person name="Nolan M."/>
            <person name="Lipzen A."/>
            <person name="Salamov A."/>
            <person name="Henrissat B."/>
            <person name="Wiebenga A."/>
            <person name="De vries R.P."/>
            <person name="Grigoriev I.V."/>
            <person name="Mortensen U.H."/>
            <person name="Andersen M.R."/>
            <person name="Baker S.E."/>
        </authorList>
    </citation>
    <scope>NUCLEOTIDE SEQUENCE [LARGE SCALE GENOMIC DNA]</scope>
    <source>
        <strain evidence="1 2">CBS 114.80</strain>
    </source>
</reference>
<sequence length="97" mass="11169">MDCTSKKKQHIAPRNAIFVLVNCCEESKDQFYCCRMKTSYLPYLYLLYILVDMSFTRTPYACLVTNMRTSHWRVCITINSIDGATPTVISKAVLSRS</sequence>
<dbReference type="AlphaFoldDB" id="A0A2V5I3C6"/>
<dbReference type="Proteomes" id="UP000248817">
    <property type="component" value="Unassembled WGS sequence"/>
</dbReference>
<protein>
    <submittedName>
        <fullName evidence="1">Uncharacterized protein</fullName>
    </submittedName>
</protein>
<dbReference type="EMBL" id="KZ825547">
    <property type="protein sequence ID" value="PYI28483.1"/>
    <property type="molecule type" value="Genomic_DNA"/>
</dbReference>
<accession>A0A2V5I3C6</accession>
<name>A0A2V5I3C6_9EURO</name>
<proteinExistence type="predicted"/>
<keyword evidence="2" id="KW-1185">Reference proteome</keyword>
<gene>
    <name evidence="1" type="ORF">BP00DRAFT_428348</name>
</gene>
<organism evidence="1 2">
    <name type="scientific">Aspergillus indologenus CBS 114.80</name>
    <dbReference type="NCBI Taxonomy" id="1450541"/>
    <lineage>
        <taxon>Eukaryota</taxon>
        <taxon>Fungi</taxon>
        <taxon>Dikarya</taxon>
        <taxon>Ascomycota</taxon>
        <taxon>Pezizomycotina</taxon>
        <taxon>Eurotiomycetes</taxon>
        <taxon>Eurotiomycetidae</taxon>
        <taxon>Eurotiales</taxon>
        <taxon>Aspergillaceae</taxon>
        <taxon>Aspergillus</taxon>
        <taxon>Aspergillus subgen. Circumdati</taxon>
    </lineage>
</organism>